<organism evidence="1 2">
    <name type="scientific">Neptunomonas japonica JAMM 1380</name>
    <dbReference type="NCBI Taxonomy" id="1441457"/>
    <lineage>
        <taxon>Bacteria</taxon>
        <taxon>Pseudomonadati</taxon>
        <taxon>Pseudomonadota</taxon>
        <taxon>Gammaproteobacteria</taxon>
        <taxon>Oceanospirillales</taxon>
        <taxon>Oceanospirillaceae</taxon>
        <taxon>Neptunomonas</taxon>
    </lineage>
</organism>
<evidence type="ECO:0000313" key="1">
    <source>
        <dbReference type="EMBL" id="BBB28024.1"/>
    </source>
</evidence>
<sequence>MNTLNKHYIFGYGSLINSLSRAVTGESGAVLPVKVMGYERSWSVMSPDFGMSSVAVVQREGAFCNGVLVEVPESEIPHFDLREQGYERSRIEPHQIEAYQEIVLPEGILWIYHACEITPPTQDCPIALSYADVILAGCIEHGHEFALEFISLTKGWEFPALNDRITPRYPRVQPQLCTRTINTLVAEAINLTDEELSVAYKKAEK</sequence>
<dbReference type="RefSeq" id="WP_201348765.1">
    <property type="nucleotide sequence ID" value="NZ_AP014546.1"/>
</dbReference>
<protein>
    <recommendedName>
        <fullName evidence="3">Gamma-glutamylcyclotransferase AIG2-like domain-containing protein</fullName>
    </recommendedName>
</protein>
<gene>
    <name evidence="1" type="ORF">NEJAP_0065</name>
</gene>
<dbReference type="InterPro" id="IPR013024">
    <property type="entry name" value="GGCT-like"/>
</dbReference>
<evidence type="ECO:0008006" key="3">
    <source>
        <dbReference type="Google" id="ProtNLM"/>
    </source>
</evidence>
<keyword evidence="2" id="KW-1185">Reference proteome</keyword>
<evidence type="ECO:0000313" key="2">
    <source>
        <dbReference type="Proteomes" id="UP000595332"/>
    </source>
</evidence>
<reference evidence="1 2" key="1">
    <citation type="journal article" date="2008" name="Int. J. Syst. Evol. Microbiol.">
        <title>Neptunomonas japonica sp. nov., an Osedax japonicus symbiont-like bacterium isolated from sediment adjacent to sperm whale carcasses off Kagoshima, Japan.</title>
        <authorList>
            <person name="Miyazaki M."/>
            <person name="Nogi Y."/>
            <person name="Fujiwara Y."/>
            <person name="Kawato M."/>
            <person name="Kubokawa K."/>
            <person name="Horikoshi K."/>
        </authorList>
    </citation>
    <scope>NUCLEOTIDE SEQUENCE [LARGE SCALE GENOMIC DNA]</scope>
    <source>
        <strain evidence="1 2">JAMM 1380</strain>
    </source>
</reference>
<dbReference type="EMBL" id="AP014546">
    <property type="protein sequence ID" value="BBB28024.1"/>
    <property type="molecule type" value="Genomic_DNA"/>
</dbReference>
<dbReference type="InterPro" id="IPR036568">
    <property type="entry name" value="GGCT-like_sf"/>
</dbReference>
<name>A0A7R6P685_9GAMM</name>
<dbReference type="KEGG" id="njp:NEJAP_0065"/>
<dbReference type="AlphaFoldDB" id="A0A7R6P685"/>
<dbReference type="CDD" id="cd06661">
    <property type="entry name" value="GGCT_like"/>
    <property type="match status" value="1"/>
</dbReference>
<proteinExistence type="predicted"/>
<dbReference type="Gene3D" id="3.10.490.10">
    <property type="entry name" value="Gamma-glutamyl cyclotransferase-like"/>
    <property type="match status" value="1"/>
</dbReference>
<dbReference type="Proteomes" id="UP000595332">
    <property type="component" value="Chromosome"/>
</dbReference>
<dbReference type="SUPFAM" id="SSF110857">
    <property type="entry name" value="Gamma-glutamyl cyclotransferase-like"/>
    <property type="match status" value="1"/>
</dbReference>
<accession>A0A7R6P685</accession>